<reference evidence="4" key="2">
    <citation type="submission" date="2021-10" db="EMBL/GenBank/DDBJ databases">
        <title>Phylogenomics reveals ancestral predisposition of the termite-cultivated fungus Termitomyces towards a domesticated lifestyle.</title>
        <authorList>
            <person name="Auxier B."/>
            <person name="Grum-Grzhimaylo A."/>
            <person name="Cardenas M.E."/>
            <person name="Lodge J.D."/>
            <person name="Laessoe T."/>
            <person name="Pedersen O."/>
            <person name="Smith M.E."/>
            <person name="Kuyper T.W."/>
            <person name="Franco-Molano E.A."/>
            <person name="Baroni T.J."/>
            <person name="Aanen D.K."/>
        </authorList>
    </citation>
    <scope>NUCLEOTIDE SEQUENCE</scope>
    <source>
        <strain evidence="4">D49</strain>
    </source>
</reference>
<keyword evidence="1" id="KW-0862">Zinc</keyword>
<protein>
    <recommendedName>
        <fullName evidence="3">CCHC-type domain-containing protein</fullName>
    </recommendedName>
</protein>
<feature type="compositionally biased region" description="Pro residues" evidence="2">
    <location>
        <begin position="545"/>
        <end position="557"/>
    </location>
</feature>
<dbReference type="Proteomes" id="UP000717328">
    <property type="component" value="Unassembled WGS sequence"/>
</dbReference>
<dbReference type="InterPro" id="IPR001878">
    <property type="entry name" value="Znf_CCHC"/>
</dbReference>
<dbReference type="Pfam" id="PF00098">
    <property type="entry name" value="zf-CCHC"/>
    <property type="match status" value="1"/>
</dbReference>
<dbReference type="PANTHER" id="PTHR45725">
    <property type="entry name" value="FORMIN HOMOLOGY 2 FAMILY MEMBER"/>
    <property type="match status" value="1"/>
</dbReference>
<feature type="compositionally biased region" description="Pro residues" evidence="2">
    <location>
        <begin position="517"/>
        <end position="535"/>
    </location>
</feature>
<feature type="domain" description="CCHC-type" evidence="3">
    <location>
        <begin position="389"/>
        <end position="404"/>
    </location>
</feature>
<dbReference type="CDD" id="cd00303">
    <property type="entry name" value="retropepsin_like"/>
    <property type="match status" value="1"/>
</dbReference>
<evidence type="ECO:0000313" key="4">
    <source>
        <dbReference type="EMBL" id="KAG5633887.1"/>
    </source>
</evidence>
<accession>A0A9P7FLI7</accession>
<dbReference type="InterPro" id="IPR051425">
    <property type="entry name" value="Formin_Homology"/>
</dbReference>
<keyword evidence="5" id="KW-1185">Reference proteome</keyword>
<evidence type="ECO:0000259" key="3">
    <source>
        <dbReference type="PROSITE" id="PS50158"/>
    </source>
</evidence>
<dbReference type="GO" id="GO:0008270">
    <property type="term" value="F:zinc ion binding"/>
    <property type="evidence" value="ECO:0007669"/>
    <property type="project" value="UniProtKB-KW"/>
</dbReference>
<name>A0A9P7FLI7_9AGAR</name>
<sequence length="797" mass="87393">MSRGRRYNTRAAEREDSEQAEVLESIQAEIQQTFDLARGSLSPLFLPVTPAKQRHLNLSPTSPFSDSEITIYSPNGSNNATPYHTFETALSSPLTPLSDKLAEDLLNNFHLFTPTPLPSPPTTPPQTNMAAPARHMPFCGQNSAPTLVTGSNGVLELARFFTDVEYLFEDCQINANADKKWHILRYLELQDSRLWESLPTFAAGTYAAWKNEVRALYPGTSEERRYSVADLHVLVGEWNMRVISNIVQLGEFHRAFLNISQFLMSHMRLSENERDRAFRMAFTPEQWDKIHHRLVIADINHHPDDPWPMPQILKAAEYILHGTVQPMIPVQQPAPVPAQSAPAAAQEQLSVKDEAILALLSKFMDKFDAVPPRQQPQQPCAPRIGGEDCHFCGEPGHRIRDCQQVGQAVRDGKCQRNHEGRIVLPSGAFVPSNTPGDNIKAKIDEWHRHNPGQLAAGRMTANAGTMLYEVNQVLSYDAPPPPPPAVSAEEQIWLLQQEVLALRSGRKMVFDGVNIPRAPPAPRQPAAQPAPPAHAPAPSASASRPPAPAPAAAPAPAPAAAQSSNAPNAADKGKDRADAPALAPNREAAQSGTAREDPIHPYANTGGNRYVPPNTRNLGAPPDKPRADPAYRTFTPIVDPLKSGAVFNRVLGSNVFMNIDTMEQVECIVDSGSQIVAMSEEVCHELKIKYDPSVILNMQSANGCLDPSLGLARNVPCTIGDLTLYLQIHVIRNPAYDILLSRPFDVLTSSNVKTYPDGNTVVTITDPNSGDVLAIPTFARGEHRRPTKATNFRMKRA</sequence>
<dbReference type="PANTHER" id="PTHR45725:SF1">
    <property type="entry name" value="DISHEVELLED ASSOCIATED ACTIVATOR OF MORPHOGENESIS, ISOFORM D"/>
    <property type="match status" value="1"/>
</dbReference>
<comment type="caution">
    <text evidence="4">The sequence shown here is derived from an EMBL/GenBank/DDBJ whole genome shotgun (WGS) entry which is preliminary data.</text>
</comment>
<dbReference type="Gene3D" id="2.40.70.10">
    <property type="entry name" value="Acid Proteases"/>
    <property type="match status" value="1"/>
</dbReference>
<dbReference type="EMBL" id="JABCKI010006875">
    <property type="protein sequence ID" value="KAG5633887.1"/>
    <property type="molecule type" value="Genomic_DNA"/>
</dbReference>
<gene>
    <name evidence="4" type="ORF">H0H81_004581</name>
</gene>
<keyword evidence="1" id="KW-0479">Metal-binding</keyword>
<keyword evidence="1" id="KW-0863">Zinc-finger</keyword>
<organism evidence="4 5">
    <name type="scientific">Sphagnurus paluster</name>
    <dbReference type="NCBI Taxonomy" id="117069"/>
    <lineage>
        <taxon>Eukaryota</taxon>
        <taxon>Fungi</taxon>
        <taxon>Dikarya</taxon>
        <taxon>Basidiomycota</taxon>
        <taxon>Agaricomycotina</taxon>
        <taxon>Agaricomycetes</taxon>
        <taxon>Agaricomycetidae</taxon>
        <taxon>Agaricales</taxon>
        <taxon>Tricholomatineae</taxon>
        <taxon>Lyophyllaceae</taxon>
        <taxon>Sphagnurus</taxon>
    </lineage>
</organism>
<reference evidence="4" key="1">
    <citation type="submission" date="2021-02" db="EMBL/GenBank/DDBJ databases">
        <authorList>
            <person name="Nieuwenhuis M."/>
            <person name="Van De Peppel L.J.J."/>
        </authorList>
    </citation>
    <scope>NUCLEOTIDE SEQUENCE</scope>
    <source>
        <strain evidence="4">D49</strain>
    </source>
</reference>
<dbReference type="InterPro" id="IPR021109">
    <property type="entry name" value="Peptidase_aspartic_dom_sf"/>
</dbReference>
<dbReference type="OrthoDB" id="3252634at2759"/>
<evidence type="ECO:0000256" key="1">
    <source>
        <dbReference type="PROSITE-ProRule" id="PRU00047"/>
    </source>
</evidence>
<evidence type="ECO:0000313" key="5">
    <source>
        <dbReference type="Proteomes" id="UP000717328"/>
    </source>
</evidence>
<feature type="region of interest" description="Disordered" evidence="2">
    <location>
        <begin position="1"/>
        <end position="20"/>
    </location>
</feature>
<feature type="region of interest" description="Disordered" evidence="2">
    <location>
        <begin position="513"/>
        <end position="628"/>
    </location>
</feature>
<dbReference type="AlphaFoldDB" id="A0A9P7FLI7"/>
<proteinExistence type="predicted"/>
<dbReference type="PROSITE" id="PS50158">
    <property type="entry name" value="ZF_CCHC"/>
    <property type="match status" value="1"/>
</dbReference>
<dbReference type="GO" id="GO:0003676">
    <property type="term" value="F:nucleic acid binding"/>
    <property type="evidence" value="ECO:0007669"/>
    <property type="project" value="InterPro"/>
</dbReference>
<dbReference type="SMART" id="SM00343">
    <property type="entry name" value="ZnF_C2HC"/>
    <property type="match status" value="1"/>
</dbReference>
<feature type="compositionally biased region" description="Low complexity" evidence="2">
    <location>
        <begin position="558"/>
        <end position="570"/>
    </location>
</feature>
<evidence type="ECO:0000256" key="2">
    <source>
        <dbReference type="SAM" id="MobiDB-lite"/>
    </source>
</evidence>